<dbReference type="PANTHER" id="PTHR24291">
    <property type="entry name" value="CYTOCHROME P450 FAMILY 4"/>
    <property type="match status" value="1"/>
</dbReference>
<dbReference type="GO" id="GO:0004497">
    <property type="term" value="F:monooxygenase activity"/>
    <property type="evidence" value="ECO:0007669"/>
    <property type="project" value="UniProtKB-KW"/>
</dbReference>
<comment type="similarity">
    <text evidence="1">Belongs to the cytochrome P450 family.</text>
</comment>
<sequence>MSASVLLKALALVGIVPLWFFFKLFSERRRFAGLPGPPHHWLYGHLLIFKEIKAKLPADAHINLVHATIAREYGLQTIYYLDLWPTFDPMVIVLDPALAAQASQIKNLPKHPMYRLMEYTVGTQSIITTTGQQHRFWRKVFDPGFSATHLVTLTPMVIERVKVFIEKLEAHVESGDIFSLLPLTKSLTLDVIGRVTMASDFNTQKQSNEIVDAFLTMPKYIPPLGFDPVRLLSPTRIWNARKYQNKLNNLIGQVVDKRFEERKVGKVGPNEKSLVHLALDTYEQMEAGKGYVRVADPVFKKNAVDNIRGFFFAGHATTAASLCYLYYVLDKHPNVLARLRKEHKDCLGVDPDQVATRLLAEPTILKRMTYTTAVIKESLRLFVGAGTIRNGIKGFDLVDPKTNTAYPTYRHGPFPIMVRGFPIHRNPENFKDPDIFDPERFLGERAAGMTKDAYRPFEKGSRDCPGQELSMMEMRITLALTIRKFGIETVYPKDAPEVMGDPAYNVMFSSAGPAGGLPVRIKHAKRGRSN</sequence>
<evidence type="ECO:0000256" key="2">
    <source>
        <dbReference type="ARBA" id="ARBA00022617"/>
    </source>
</evidence>
<dbReference type="Gene3D" id="1.10.630.10">
    <property type="entry name" value="Cytochrome P450"/>
    <property type="match status" value="1"/>
</dbReference>
<evidence type="ECO:0000313" key="9">
    <source>
        <dbReference type="EMBL" id="CZR70229.1"/>
    </source>
</evidence>
<feature type="transmembrane region" description="Helical" evidence="8">
    <location>
        <begin position="6"/>
        <end position="25"/>
    </location>
</feature>
<evidence type="ECO:0000256" key="1">
    <source>
        <dbReference type="ARBA" id="ARBA00010617"/>
    </source>
</evidence>
<keyword evidence="5 7" id="KW-0408">Iron</keyword>
<keyword evidence="10" id="KW-1185">Reference proteome</keyword>
<dbReference type="Pfam" id="PF00067">
    <property type="entry name" value="p450"/>
    <property type="match status" value="1"/>
</dbReference>
<keyword evidence="8" id="KW-0812">Transmembrane</keyword>
<evidence type="ECO:0000256" key="4">
    <source>
        <dbReference type="ARBA" id="ARBA00023002"/>
    </source>
</evidence>
<dbReference type="Proteomes" id="UP000184330">
    <property type="component" value="Unassembled WGS sequence"/>
</dbReference>
<dbReference type="InterPro" id="IPR002401">
    <property type="entry name" value="Cyt_P450_E_grp-I"/>
</dbReference>
<keyword evidence="6 9" id="KW-0503">Monooxygenase</keyword>
<evidence type="ECO:0000256" key="5">
    <source>
        <dbReference type="ARBA" id="ARBA00023004"/>
    </source>
</evidence>
<dbReference type="InterPro" id="IPR001128">
    <property type="entry name" value="Cyt_P450"/>
</dbReference>
<keyword evidence="8" id="KW-0472">Membrane</keyword>
<evidence type="ECO:0000313" key="10">
    <source>
        <dbReference type="Proteomes" id="UP000184330"/>
    </source>
</evidence>
<dbReference type="SUPFAM" id="SSF48264">
    <property type="entry name" value="Cytochrome P450"/>
    <property type="match status" value="1"/>
</dbReference>
<reference evidence="9 10" key="1">
    <citation type="submission" date="2016-03" db="EMBL/GenBank/DDBJ databases">
        <authorList>
            <person name="Ploux O."/>
        </authorList>
    </citation>
    <scope>NUCLEOTIDE SEQUENCE [LARGE SCALE GENOMIC DNA]</scope>
    <source>
        <strain evidence="9 10">UAMH 11012</strain>
    </source>
</reference>
<dbReference type="GO" id="GO:0005506">
    <property type="term" value="F:iron ion binding"/>
    <property type="evidence" value="ECO:0007669"/>
    <property type="project" value="InterPro"/>
</dbReference>
<dbReference type="InterPro" id="IPR036396">
    <property type="entry name" value="Cyt_P450_sf"/>
</dbReference>
<dbReference type="PRINTS" id="PR00385">
    <property type="entry name" value="P450"/>
</dbReference>
<protein>
    <submittedName>
        <fullName evidence="9">Related to sterigmatocystin biosynthesis P450 monooxygenase STCS</fullName>
    </submittedName>
</protein>
<accession>A0A1L7XYX1</accession>
<dbReference type="GO" id="GO:0016705">
    <property type="term" value="F:oxidoreductase activity, acting on paired donors, with incorporation or reduction of molecular oxygen"/>
    <property type="evidence" value="ECO:0007669"/>
    <property type="project" value="InterPro"/>
</dbReference>
<dbReference type="AlphaFoldDB" id="A0A1L7XYX1"/>
<keyword evidence="8" id="KW-1133">Transmembrane helix</keyword>
<dbReference type="PANTHER" id="PTHR24291:SF50">
    <property type="entry name" value="BIFUNCTIONAL ALBAFLAVENONE MONOOXYGENASE_TERPENE SYNTHASE"/>
    <property type="match status" value="1"/>
</dbReference>
<gene>
    <name evidence="9" type="ORF">PAC_20130</name>
</gene>
<evidence type="ECO:0000256" key="3">
    <source>
        <dbReference type="ARBA" id="ARBA00022723"/>
    </source>
</evidence>
<dbReference type="EMBL" id="FJOG01000109">
    <property type="protein sequence ID" value="CZR70229.1"/>
    <property type="molecule type" value="Genomic_DNA"/>
</dbReference>
<evidence type="ECO:0000256" key="7">
    <source>
        <dbReference type="PIRSR" id="PIRSR602401-1"/>
    </source>
</evidence>
<dbReference type="OrthoDB" id="10029320at2759"/>
<keyword evidence="2 7" id="KW-0349">Heme</keyword>
<keyword evidence="3 7" id="KW-0479">Metal-binding</keyword>
<evidence type="ECO:0000256" key="6">
    <source>
        <dbReference type="ARBA" id="ARBA00023033"/>
    </source>
</evidence>
<dbReference type="InterPro" id="IPR050196">
    <property type="entry name" value="Cytochrome_P450_Monoox"/>
</dbReference>
<organism evidence="9 10">
    <name type="scientific">Phialocephala subalpina</name>
    <dbReference type="NCBI Taxonomy" id="576137"/>
    <lineage>
        <taxon>Eukaryota</taxon>
        <taxon>Fungi</taxon>
        <taxon>Dikarya</taxon>
        <taxon>Ascomycota</taxon>
        <taxon>Pezizomycotina</taxon>
        <taxon>Leotiomycetes</taxon>
        <taxon>Helotiales</taxon>
        <taxon>Mollisiaceae</taxon>
        <taxon>Phialocephala</taxon>
        <taxon>Phialocephala fortinii species complex</taxon>
    </lineage>
</organism>
<dbReference type="STRING" id="576137.A0A1L7XYX1"/>
<dbReference type="PRINTS" id="PR00463">
    <property type="entry name" value="EP450I"/>
</dbReference>
<name>A0A1L7XYX1_9HELO</name>
<keyword evidence="4" id="KW-0560">Oxidoreductase</keyword>
<comment type="cofactor">
    <cofactor evidence="7">
        <name>heme</name>
        <dbReference type="ChEBI" id="CHEBI:30413"/>
    </cofactor>
</comment>
<feature type="binding site" description="axial binding residue" evidence="7">
    <location>
        <position position="464"/>
    </location>
    <ligand>
        <name>heme</name>
        <dbReference type="ChEBI" id="CHEBI:30413"/>
    </ligand>
    <ligandPart>
        <name>Fe</name>
        <dbReference type="ChEBI" id="CHEBI:18248"/>
    </ligandPart>
</feature>
<proteinExistence type="inferred from homology"/>
<dbReference type="GO" id="GO:0020037">
    <property type="term" value="F:heme binding"/>
    <property type="evidence" value="ECO:0007669"/>
    <property type="project" value="InterPro"/>
</dbReference>
<evidence type="ECO:0000256" key="8">
    <source>
        <dbReference type="SAM" id="Phobius"/>
    </source>
</evidence>